<feature type="region of interest" description="Disordered" evidence="1">
    <location>
        <begin position="325"/>
        <end position="348"/>
    </location>
</feature>
<protein>
    <submittedName>
        <fullName evidence="2">Uncharacterized protein</fullName>
    </submittedName>
</protein>
<keyword evidence="3" id="KW-1185">Reference proteome</keyword>
<evidence type="ECO:0000313" key="3">
    <source>
        <dbReference type="Proteomes" id="UP001178507"/>
    </source>
</evidence>
<evidence type="ECO:0000313" key="2">
    <source>
        <dbReference type="EMBL" id="CAJ1403414.1"/>
    </source>
</evidence>
<comment type="caution">
    <text evidence="2">The sequence shown here is derived from an EMBL/GenBank/DDBJ whole genome shotgun (WGS) entry which is preliminary data.</text>
</comment>
<evidence type="ECO:0000256" key="1">
    <source>
        <dbReference type="SAM" id="MobiDB-lite"/>
    </source>
</evidence>
<dbReference type="AlphaFoldDB" id="A0AA36NEM2"/>
<sequence>MAAKMPWSFQSANKEEVVADVFKAMEELIACDKWYHGKVRYLEAKADLHFGDLENAADMVPQLCKSGGSRLDFRDFESRFDPWVMLNQRRREEEAQKLKGIFVSLRFYKALLLAVLPKNAQVVMPSPGTSLERPGTACPQLWCTCSAVHPGHRTKVQRELTQLQENRPPLWQALFKVTLALARAAMAAANAADNFRTFQSVLLMRALRDGCDALTTSGVQPGKLERPSLDWPLLSIFFHCTRCKSLRLDETQKELGKFQQSVAFAVARLRLHAYASAGIKDPQTGREKPRFADAKAFFESFSAQMPSVELSDEAAKPGLRSLMTDSLGSDLRREESKNSVVDCEEVEP</sequence>
<name>A0AA36NEM2_9DINO</name>
<reference evidence="2" key="1">
    <citation type="submission" date="2023-08" db="EMBL/GenBank/DDBJ databases">
        <authorList>
            <person name="Chen Y."/>
            <person name="Shah S."/>
            <person name="Dougan E. K."/>
            <person name="Thang M."/>
            <person name="Chan C."/>
        </authorList>
    </citation>
    <scope>NUCLEOTIDE SEQUENCE</scope>
</reference>
<dbReference type="EMBL" id="CAUJNA010003494">
    <property type="protein sequence ID" value="CAJ1403414.1"/>
    <property type="molecule type" value="Genomic_DNA"/>
</dbReference>
<organism evidence="2 3">
    <name type="scientific">Effrenium voratum</name>
    <dbReference type="NCBI Taxonomy" id="2562239"/>
    <lineage>
        <taxon>Eukaryota</taxon>
        <taxon>Sar</taxon>
        <taxon>Alveolata</taxon>
        <taxon>Dinophyceae</taxon>
        <taxon>Suessiales</taxon>
        <taxon>Symbiodiniaceae</taxon>
        <taxon>Effrenium</taxon>
    </lineage>
</organism>
<proteinExistence type="predicted"/>
<dbReference type="Proteomes" id="UP001178507">
    <property type="component" value="Unassembled WGS sequence"/>
</dbReference>
<accession>A0AA36NEM2</accession>
<gene>
    <name evidence="2" type="ORF">EVOR1521_LOCUS26088</name>
</gene>